<reference evidence="3 4" key="1">
    <citation type="submission" date="2019-10" db="EMBL/GenBank/DDBJ databases">
        <title>Thermopilla bonchosmolovskayae gen. nov., sp. nov., a moderately thermophilic Chloroflexi bacterium from a Chukotka hot spring (Arctic, Russia), representing a novel classis Thermopillaia, which include previously uncultivated lineage OLB14.</title>
        <authorList>
            <person name="Kochetkova T.V."/>
            <person name="Zayulina K.S."/>
            <person name="Zhigarkov V.S."/>
            <person name="Minaev N.V."/>
            <person name="Novikov A."/>
            <person name="Toshchakov S.V."/>
            <person name="Elcheninov A.G."/>
            <person name="Kublanov I.V."/>
        </authorList>
    </citation>
    <scope>NUCLEOTIDE SEQUENCE [LARGE SCALE GENOMIC DNA]</scope>
    <source>
        <strain evidence="3 4">3753O</strain>
    </source>
</reference>
<dbReference type="InterPro" id="IPR047767">
    <property type="entry name" value="PSP1-like"/>
</dbReference>
<accession>A0ABX6C230</accession>
<feature type="compositionally biased region" description="Pro residues" evidence="1">
    <location>
        <begin position="369"/>
        <end position="385"/>
    </location>
</feature>
<keyword evidence="4" id="KW-1185">Reference proteome</keyword>
<dbReference type="Pfam" id="PF04468">
    <property type="entry name" value="PSP1"/>
    <property type="match status" value="1"/>
</dbReference>
<evidence type="ECO:0000259" key="2">
    <source>
        <dbReference type="PROSITE" id="PS51411"/>
    </source>
</evidence>
<sequence>MSRPALRSTSCSSASPALHWNPAPRKNSRPMPERPPRVAGVRFRNAGKIFYFHAAGLRLEPGEYVVVETVRGPEIARVVIAPDQVVVDELPREELKPILRLATEADIRRADELHRRAQELLPEARRLGEETGFPARIDAASFTLDGKRLTFSFTSEERLDYREFVRRASQQFNARVEMHQMGARDRARLAGGYGICGRELCCASWLETFPSISIRMAKDQELPLNPQKISGLCGRLLCCLSYEDEGYREMRKSLPKVGQRCSTPTGEGKVVAINILKRQVTLLVDGQRIEVGDRDLGTVVRWDPSSKSAPPPPSIAREEAIALGLIEPDADDLGDALEEPEPVFEPGPGRGRLPGGGPRRVVPARPAKPEPAPAPQPLQPPPPAPRPRRPRGAAPAPPGGPVQDQPPPPPPATGRVFRRAGARQEPPPDQPPPAPGAGTEPGQAGTGRRRRRRRGRGGGQQPPSGGD</sequence>
<dbReference type="Proteomes" id="UP000326331">
    <property type="component" value="Chromosome"/>
</dbReference>
<evidence type="ECO:0000256" key="1">
    <source>
        <dbReference type="SAM" id="MobiDB-lite"/>
    </source>
</evidence>
<evidence type="ECO:0000313" key="4">
    <source>
        <dbReference type="Proteomes" id="UP000326331"/>
    </source>
</evidence>
<feature type="compositionally biased region" description="Pro residues" evidence="1">
    <location>
        <begin position="395"/>
        <end position="412"/>
    </location>
</feature>
<feature type="region of interest" description="Disordered" evidence="1">
    <location>
        <begin position="331"/>
        <end position="467"/>
    </location>
</feature>
<feature type="compositionally biased region" description="Gly residues" evidence="1">
    <location>
        <begin position="457"/>
        <end position="467"/>
    </location>
</feature>
<proteinExistence type="predicted"/>
<feature type="compositionally biased region" description="Acidic residues" evidence="1">
    <location>
        <begin position="331"/>
        <end position="342"/>
    </location>
</feature>
<feature type="compositionally biased region" description="Gly residues" evidence="1">
    <location>
        <begin position="348"/>
        <end position="358"/>
    </location>
</feature>
<dbReference type="PANTHER" id="PTHR43830:SF3">
    <property type="entry name" value="PROTEIN PSP1"/>
    <property type="match status" value="1"/>
</dbReference>
<feature type="compositionally biased region" description="Basic residues" evidence="1">
    <location>
        <begin position="447"/>
        <end position="456"/>
    </location>
</feature>
<feature type="compositionally biased region" description="Pro residues" evidence="1">
    <location>
        <begin position="425"/>
        <end position="435"/>
    </location>
</feature>
<dbReference type="NCBIfam" id="NF041131">
    <property type="entry name" value="RicT_YaaT_fam"/>
    <property type="match status" value="1"/>
</dbReference>
<protein>
    <recommendedName>
        <fullName evidence="2">PSP1 C-terminal domain-containing protein</fullName>
    </recommendedName>
</protein>
<dbReference type="PROSITE" id="PS51411">
    <property type="entry name" value="PSP1_C"/>
    <property type="match status" value="1"/>
</dbReference>
<evidence type="ECO:0000313" key="3">
    <source>
        <dbReference type="EMBL" id="QFG03060.1"/>
    </source>
</evidence>
<feature type="domain" description="PSP1 C-terminal" evidence="2">
    <location>
        <begin position="96"/>
        <end position="181"/>
    </location>
</feature>
<dbReference type="InterPro" id="IPR007557">
    <property type="entry name" value="PSP1_C"/>
</dbReference>
<feature type="region of interest" description="Disordered" evidence="1">
    <location>
        <begin position="1"/>
        <end position="37"/>
    </location>
</feature>
<organism evidence="3 4">
    <name type="scientific">Tepidiforma bonchosmolovskayae</name>
    <dbReference type="NCBI Taxonomy" id="2601677"/>
    <lineage>
        <taxon>Bacteria</taxon>
        <taxon>Bacillati</taxon>
        <taxon>Chloroflexota</taxon>
        <taxon>Tepidiformia</taxon>
        <taxon>Tepidiformales</taxon>
        <taxon>Tepidiformaceae</taxon>
        <taxon>Tepidiforma</taxon>
    </lineage>
</organism>
<name>A0ABX6C230_9CHLR</name>
<dbReference type="EMBL" id="CP042829">
    <property type="protein sequence ID" value="QFG03060.1"/>
    <property type="molecule type" value="Genomic_DNA"/>
</dbReference>
<gene>
    <name evidence="3" type="ORF">Tbon_07050</name>
</gene>
<dbReference type="PANTHER" id="PTHR43830">
    <property type="entry name" value="PROTEIN PSP1"/>
    <property type="match status" value="1"/>
</dbReference>